<dbReference type="RefSeq" id="WP_261897127.1">
    <property type="nucleotide sequence ID" value="NZ_AP024896.1"/>
</dbReference>
<name>A0ABZ0QJW9_9VIBR</name>
<dbReference type="PROSITE" id="PS51257">
    <property type="entry name" value="PROKAR_LIPOPROTEIN"/>
    <property type="match status" value="1"/>
</dbReference>
<reference evidence="1 2" key="1">
    <citation type="submission" date="2023-11" db="EMBL/GenBank/DDBJ databases">
        <title>Plant-associative lifestyle of Vibrio porteresiae and its evolutionary dynamics.</title>
        <authorList>
            <person name="Rameshkumar N."/>
            <person name="Kirti K."/>
        </authorList>
    </citation>
    <scope>NUCLEOTIDE SEQUENCE [LARGE SCALE GENOMIC DNA]</scope>
    <source>
        <strain evidence="1 2">MSSRF30</strain>
    </source>
</reference>
<dbReference type="InterPro" id="IPR011990">
    <property type="entry name" value="TPR-like_helical_dom_sf"/>
</dbReference>
<dbReference type="Proteomes" id="UP001304071">
    <property type="component" value="Chromosome 2"/>
</dbReference>
<evidence type="ECO:0000313" key="2">
    <source>
        <dbReference type="Proteomes" id="UP001304071"/>
    </source>
</evidence>
<dbReference type="SUPFAM" id="SSF81901">
    <property type="entry name" value="HCP-like"/>
    <property type="match status" value="1"/>
</dbReference>
<dbReference type="EMBL" id="CP138204">
    <property type="protein sequence ID" value="WPC76729.1"/>
    <property type="molecule type" value="Genomic_DNA"/>
</dbReference>
<organism evidence="1 2">
    <name type="scientific">Vibrio porteresiae DSM 19223</name>
    <dbReference type="NCBI Taxonomy" id="1123496"/>
    <lineage>
        <taxon>Bacteria</taxon>
        <taxon>Pseudomonadati</taxon>
        <taxon>Pseudomonadota</taxon>
        <taxon>Gammaproteobacteria</taxon>
        <taxon>Vibrionales</taxon>
        <taxon>Vibrionaceae</taxon>
        <taxon>Vibrio</taxon>
    </lineage>
</organism>
<keyword evidence="2" id="KW-1185">Reference proteome</keyword>
<protein>
    <recommendedName>
        <fullName evidence="3">Lipoprotein</fullName>
    </recommendedName>
</protein>
<proteinExistence type="predicted"/>
<dbReference type="Gene3D" id="1.25.40.10">
    <property type="entry name" value="Tetratricopeptide repeat domain"/>
    <property type="match status" value="1"/>
</dbReference>
<sequence>MAYLNRKKRWFVLIITITCTMISLAGCKSEKKKEPFKSDESVILNFIDNNKNKTVDYYASSSYKPSDVLYEPVLAIQRKRWDIAIPLLEKLVKEKNPDAMYWLASISGGSVFSGSKMAKLFKESALLGNPYAALRLDVSSQDCDSYLHGYCNEKWGKYARTILEKRAKEGDVKAEYHLAILNGARYIDTLDLALRNADDSYFYPLYKYISYNTSLTLDIRKSLYDLMIRNYYPPVARLMNANLEFDMLDYSFYRSSLEYLNVSGGVWISMLSINDKLYENNQERKYIKNIILSDCVREIIKNSKSLQGPFYVTDIGDIDDSVDYYNSMLEGNSLAKISSEEESSIKNEAVKLANEMKPIIYIDEFYYEP</sequence>
<evidence type="ECO:0008006" key="3">
    <source>
        <dbReference type="Google" id="ProtNLM"/>
    </source>
</evidence>
<accession>A0ABZ0QJW9</accession>
<evidence type="ECO:0000313" key="1">
    <source>
        <dbReference type="EMBL" id="WPC76729.1"/>
    </source>
</evidence>
<gene>
    <name evidence="1" type="ORF">R8Z52_19570</name>
</gene>